<feature type="domain" description="NACHT" evidence="4">
    <location>
        <begin position="411"/>
        <end position="556"/>
    </location>
</feature>
<dbReference type="InterPro" id="IPR007111">
    <property type="entry name" value="NACHT_NTPase"/>
</dbReference>
<feature type="repeat" description="ANK" evidence="2">
    <location>
        <begin position="913"/>
        <end position="945"/>
    </location>
</feature>
<dbReference type="Gene3D" id="1.25.40.20">
    <property type="entry name" value="Ankyrin repeat-containing domain"/>
    <property type="match status" value="3"/>
</dbReference>
<evidence type="ECO:0000313" key="5">
    <source>
        <dbReference type="EMBL" id="KAK2776656.1"/>
    </source>
</evidence>
<dbReference type="PROSITE" id="PS50837">
    <property type="entry name" value="NACHT"/>
    <property type="match status" value="1"/>
</dbReference>
<dbReference type="Pfam" id="PF24883">
    <property type="entry name" value="NPHP3_N"/>
    <property type="match status" value="1"/>
</dbReference>
<dbReference type="SUPFAM" id="SSF52540">
    <property type="entry name" value="P-loop containing nucleoside triphosphate hydrolases"/>
    <property type="match status" value="1"/>
</dbReference>
<keyword evidence="6" id="KW-1185">Reference proteome</keyword>
<accession>A0AAE0DCU1</accession>
<evidence type="ECO:0000256" key="2">
    <source>
        <dbReference type="PROSITE-ProRule" id="PRU00023"/>
    </source>
</evidence>
<feature type="repeat" description="ANK" evidence="2">
    <location>
        <begin position="1196"/>
        <end position="1228"/>
    </location>
</feature>
<feature type="repeat" description="ANK" evidence="2">
    <location>
        <begin position="994"/>
        <end position="1026"/>
    </location>
</feature>
<dbReference type="Pfam" id="PF00023">
    <property type="entry name" value="Ank"/>
    <property type="match status" value="1"/>
</dbReference>
<dbReference type="SUPFAM" id="SSF48403">
    <property type="entry name" value="Ankyrin repeat"/>
    <property type="match status" value="1"/>
</dbReference>
<evidence type="ECO:0000259" key="4">
    <source>
        <dbReference type="PROSITE" id="PS50837"/>
    </source>
</evidence>
<keyword evidence="1" id="KW-0677">Repeat</keyword>
<dbReference type="Pfam" id="PF12796">
    <property type="entry name" value="Ank_2"/>
    <property type="match status" value="3"/>
</dbReference>
<name>A0AAE0DCU1_COLKA</name>
<dbReference type="InterPro" id="IPR053137">
    <property type="entry name" value="NLR-like"/>
</dbReference>
<keyword evidence="2" id="KW-0040">ANK repeat</keyword>
<evidence type="ECO:0000313" key="6">
    <source>
        <dbReference type="Proteomes" id="UP001281614"/>
    </source>
</evidence>
<dbReference type="AlphaFoldDB" id="A0AAE0DCU1"/>
<sequence length="1259" mass="139468">MSHPQQFSDPQIYTVGWICAISTEFTAAKAFLEEQHARPSVVAQNHNNNYALGAIGGHNIVIAVLPNGEYGIASAAIVARDMLHSFPNVRIGLMVGIGGGAPSPRQDIRLGDIVVSSRHGGRGGIFQYDFGKAVQNQDDSFQHTGHLNQPPTVLRTAVEALESHYEMEGHTLSADVDKALQLRKRLQNKFSRPSPSSDRLYLSTVIHPNSPGTCESLCGDDPTLLISRNQRGGEEDDPKVHYGLIASANQLVKDSKLRDKLATDHGVLCFEMEAAGLINHFPCLVVRGICDYSDSHKNKDWQGFAAMMAAAYTSDLLRQITPTEVEAERRLSAVLDSLQEDVAFLRQDVHEIKVATVTLENDQRISSFHHWLSPADPSVNTNTARSQRHNQSGTWFLEGAVFDEWKKGIRRHLWLHGMAGWGKTILCSTIIDSLDNDETSRTIRFFFDFNDTRKQTLDSLVRSLVWQLSRIEEGTMSELNKLYEACDKGRNQPDIYNLSRCLQSMMQLLPRINVVVDAMDECTTRNDLLCWMEDLVNRPSLTAVKLIVTGRPESDLLQRLCSLFGAYNCISLDKQAIDKDISSYVNARLGWDPRFTSKRIPQDLIDQICLRVGHGADGMFRWATCQLDNLATCDSSRSIKDALNDLPQDLNETYRRTLQDLKPELRHKGIRLLRFLVYADKPLTVADAKDVVATQIETVPHHFDIERRLFVDEDLLRYYPGLIMITTSSYVDWNSKGYPSKRTMEREVKEVHLAHFSVKEYLLREHEFQIMTASVYMVKVCLAYLKDSHFGRIDRPFTEQATEILFNYARLAEACDDVVEGILSLFRDDRSMELFQRYLDIINADNCSSPTVYFASKAGLPRVLRSLLKERVSAGLDSPLEGNEWALDAATSKGHQEIIEVLLENGASPNGSGEPSPLSVASRNGQEGIVKLLLDHGADVHSGVDFTQRLDPLVAAAENGHIKIVNLLIDRGANVLTSRNKFNEDALLVAAANGDEDALLVAAANGDEDMVKLLLGHGAGESTDDDVHSLALHIASSNGNQTIVSLLLEGCVEFPPAHFQEDHPLYAASRSGHEKVVKLLLDHSDRLHIDSNCIQFTLAALSGNDQENIRKLLVVHSAKLATDSCQAQRPSLCFATMKGDKATVELLLQGGANPNTHEEMDGVVRFVLASAACAGNEEIVQVLLDNGADINAVDGSGETAVYKAVVGQHCGVVRILLDRGADVSVGASPMEYCVKHDLADMQKLIVGRAPRADTEWIIC</sequence>
<dbReference type="SUPFAM" id="SSF53167">
    <property type="entry name" value="Purine and uridine phosphorylases"/>
    <property type="match status" value="1"/>
</dbReference>
<dbReference type="PROSITE" id="PS50088">
    <property type="entry name" value="ANK_REPEAT"/>
    <property type="match status" value="7"/>
</dbReference>
<dbReference type="InterPro" id="IPR035994">
    <property type="entry name" value="Nucleoside_phosphorylase_sf"/>
</dbReference>
<dbReference type="PROSITE" id="PS50297">
    <property type="entry name" value="ANK_REP_REGION"/>
    <property type="match status" value="4"/>
</dbReference>
<dbReference type="InterPro" id="IPR036770">
    <property type="entry name" value="Ankyrin_rpt-contain_sf"/>
</dbReference>
<dbReference type="Proteomes" id="UP001281614">
    <property type="component" value="Unassembled WGS sequence"/>
</dbReference>
<dbReference type="GO" id="GO:0009116">
    <property type="term" value="P:nucleoside metabolic process"/>
    <property type="evidence" value="ECO:0007669"/>
    <property type="project" value="InterPro"/>
</dbReference>
<dbReference type="GO" id="GO:0003824">
    <property type="term" value="F:catalytic activity"/>
    <property type="evidence" value="ECO:0007669"/>
    <property type="project" value="InterPro"/>
</dbReference>
<feature type="repeat" description="ANK" evidence="2">
    <location>
        <begin position="948"/>
        <end position="980"/>
    </location>
</feature>
<dbReference type="SMART" id="SM00248">
    <property type="entry name" value="ANK"/>
    <property type="match status" value="9"/>
</dbReference>
<feature type="repeat" description="ANK" evidence="2">
    <location>
        <begin position="882"/>
        <end position="914"/>
    </location>
</feature>
<dbReference type="Gene3D" id="3.40.50.300">
    <property type="entry name" value="P-loop containing nucleotide triphosphate hydrolases"/>
    <property type="match status" value="1"/>
</dbReference>
<dbReference type="Gene3D" id="3.40.50.1580">
    <property type="entry name" value="Nucleoside phosphorylase domain"/>
    <property type="match status" value="1"/>
</dbReference>
<dbReference type="InterPro" id="IPR000845">
    <property type="entry name" value="Nucleoside_phosphorylase_d"/>
</dbReference>
<proteinExistence type="predicted"/>
<feature type="repeat" description="ANK" evidence="2">
    <location>
        <begin position="1060"/>
        <end position="1092"/>
    </location>
</feature>
<gene>
    <name evidence="5" type="ORF">CKAH01_12306</name>
</gene>
<feature type="coiled-coil region" evidence="3">
    <location>
        <begin position="328"/>
        <end position="355"/>
    </location>
</feature>
<comment type="caution">
    <text evidence="5">The sequence shown here is derived from an EMBL/GenBank/DDBJ whole genome shotgun (WGS) entry which is preliminary data.</text>
</comment>
<dbReference type="InterPro" id="IPR056884">
    <property type="entry name" value="NPHP3-like_N"/>
</dbReference>
<dbReference type="InterPro" id="IPR002110">
    <property type="entry name" value="Ankyrin_rpt"/>
</dbReference>
<dbReference type="Pfam" id="PF01048">
    <property type="entry name" value="PNP_UDP_1"/>
    <property type="match status" value="1"/>
</dbReference>
<dbReference type="PANTHER" id="PTHR46082:SF11">
    <property type="entry name" value="AAA+ ATPASE DOMAIN-CONTAINING PROTEIN-RELATED"/>
    <property type="match status" value="1"/>
</dbReference>
<dbReference type="EMBL" id="VYYT01000025">
    <property type="protein sequence ID" value="KAK2776656.1"/>
    <property type="molecule type" value="Genomic_DNA"/>
</dbReference>
<evidence type="ECO:0000256" key="3">
    <source>
        <dbReference type="SAM" id="Coils"/>
    </source>
</evidence>
<reference evidence="5" key="1">
    <citation type="submission" date="2023-02" db="EMBL/GenBank/DDBJ databases">
        <title>Colletotrichum kahawae CIFC_Que2 genome sequencing and assembly.</title>
        <authorList>
            <person name="Baroncelli R."/>
        </authorList>
    </citation>
    <scope>NUCLEOTIDE SEQUENCE</scope>
    <source>
        <strain evidence="5">CIFC_Que2</strain>
    </source>
</reference>
<protein>
    <submittedName>
        <fullName evidence="5">Nacht and ankyrin domain protein</fullName>
    </submittedName>
</protein>
<feature type="repeat" description="ANK" evidence="2">
    <location>
        <begin position="1168"/>
        <end position="1195"/>
    </location>
</feature>
<evidence type="ECO:0000256" key="1">
    <source>
        <dbReference type="ARBA" id="ARBA00022737"/>
    </source>
</evidence>
<organism evidence="5 6">
    <name type="scientific">Colletotrichum kahawae</name>
    <name type="common">Coffee berry disease fungus</name>
    <dbReference type="NCBI Taxonomy" id="34407"/>
    <lineage>
        <taxon>Eukaryota</taxon>
        <taxon>Fungi</taxon>
        <taxon>Dikarya</taxon>
        <taxon>Ascomycota</taxon>
        <taxon>Pezizomycotina</taxon>
        <taxon>Sordariomycetes</taxon>
        <taxon>Hypocreomycetidae</taxon>
        <taxon>Glomerellales</taxon>
        <taxon>Glomerellaceae</taxon>
        <taxon>Colletotrichum</taxon>
        <taxon>Colletotrichum gloeosporioides species complex</taxon>
    </lineage>
</organism>
<dbReference type="PANTHER" id="PTHR46082">
    <property type="entry name" value="ATP/GTP-BINDING PROTEIN-RELATED"/>
    <property type="match status" value="1"/>
</dbReference>
<keyword evidence="3" id="KW-0175">Coiled coil</keyword>
<dbReference type="InterPro" id="IPR027417">
    <property type="entry name" value="P-loop_NTPase"/>
</dbReference>